<accession>H1PZB4</accession>
<proteinExistence type="predicted"/>
<evidence type="ECO:0000313" key="2">
    <source>
        <dbReference type="Proteomes" id="UP000016023"/>
    </source>
</evidence>
<gene>
    <name evidence="1" type="ORF">HMPREF9140_00002</name>
</gene>
<name>H1PZB4_9BACT</name>
<dbReference type="HOGENOM" id="CLU_2570946_0_0_10"/>
<organism evidence="1 2">
    <name type="scientific">Prevotella micans F0438</name>
    <dbReference type="NCBI Taxonomy" id="883158"/>
    <lineage>
        <taxon>Bacteria</taxon>
        <taxon>Pseudomonadati</taxon>
        <taxon>Bacteroidota</taxon>
        <taxon>Bacteroidia</taxon>
        <taxon>Bacteroidales</taxon>
        <taxon>Prevotellaceae</taxon>
        <taxon>Prevotella</taxon>
    </lineage>
</organism>
<sequence length="81" mass="9498">MAEIHKRIKCVFLPWQKYINRLKVYFFHGRNTLNDLVYHSSSYFTRVLFNRDSHSGGTPACRDRPRVCPHPETGGNMLCGR</sequence>
<dbReference type="Proteomes" id="UP000016023">
    <property type="component" value="Unassembled WGS sequence"/>
</dbReference>
<evidence type="ECO:0000313" key="1">
    <source>
        <dbReference type="EMBL" id="EHO74959.1"/>
    </source>
</evidence>
<reference evidence="1 2" key="1">
    <citation type="submission" date="2011-12" db="EMBL/GenBank/DDBJ databases">
        <title>The Genome Sequence of Prevotella micans F0438.</title>
        <authorList>
            <consortium name="The Broad Institute Genome Sequencing Platform"/>
            <person name="Earl A."/>
            <person name="Ward D."/>
            <person name="Feldgarden M."/>
            <person name="Gevers D."/>
            <person name="Izard J."/>
            <person name="Baranova O.V."/>
            <person name="Blanton J.M."/>
            <person name="Wade W.G."/>
            <person name="Dewhirst F.E."/>
            <person name="Young S.K."/>
            <person name="Zeng Q."/>
            <person name="Gargeya S."/>
            <person name="Fitzgerald M."/>
            <person name="Haas B."/>
            <person name="Abouelleil A."/>
            <person name="Alvarado L."/>
            <person name="Arachchi H.M."/>
            <person name="Berlin A."/>
            <person name="Chapman S.B."/>
            <person name="Gearin G."/>
            <person name="Goldberg J."/>
            <person name="Griggs A."/>
            <person name="Gujja S."/>
            <person name="Hansen M."/>
            <person name="Heiman D."/>
            <person name="Howarth C."/>
            <person name="Larimer J."/>
            <person name="Lui A."/>
            <person name="MacDonald P.J.P."/>
            <person name="McCowen C."/>
            <person name="Montmayeur A."/>
            <person name="Murphy C."/>
            <person name="Neiman D."/>
            <person name="Pearson M."/>
            <person name="Priest M."/>
            <person name="Roberts A."/>
            <person name="Saif S."/>
            <person name="Shea T."/>
            <person name="Sisk P."/>
            <person name="Stolte C."/>
            <person name="Sykes S."/>
            <person name="Wortman J."/>
            <person name="Nusbaum C."/>
            <person name="Birren B."/>
        </authorList>
    </citation>
    <scope>NUCLEOTIDE SEQUENCE [LARGE SCALE GENOMIC DNA]</scope>
    <source>
        <strain evidence="1 2">F0438</strain>
    </source>
</reference>
<comment type="caution">
    <text evidence="1">The sequence shown here is derived from an EMBL/GenBank/DDBJ whole genome shotgun (WGS) entry which is preliminary data.</text>
</comment>
<protein>
    <submittedName>
        <fullName evidence="1">Uncharacterized protein</fullName>
    </submittedName>
</protein>
<keyword evidence="2" id="KW-1185">Reference proteome</keyword>
<dbReference type="AlphaFoldDB" id="H1PZB4"/>
<dbReference type="STRING" id="883158.HMPREF9140_00002"/>
<dbReference type="EMBL" id="AGWK01000001">
    <property type="protein sequence ID" value="EHO74959.1"/>
    <property type="molecule type" value="Genomic_DNA"/>
</dbReference>